<feature type="transmembrane region" description="Helical" evidence="10">
    <location>
        <begin position="166"/>
        <end position="187"/>
    </location>
</feature>
<feature type="transmembrane region" description="Helical" evidence="10">
    <location>
        <begin position="323"/>
        <end position="343"/>
    </location>
</feature>
<gene>
    <name evidence="11" type="ORF">BJ989_000979</name>
</gene>
<evidence type="ECO:0000256" key="7">
    <source>
        <dbReference type="ARBA" id="ARBA00023136"/>
    </source>
</evidence>
<feature type="transmembrane region" description="Helical" evidence="10">
    <location>
        <begin position="58"/>
        <end position="78"/>
    </location>
</feature>
<comment type="subcellular location">
    <subcellularLocation>
        <location evidence="1">Cell inner membrane</location>
        <topology evidence="1">Multi-pass membrane protein</topology>
    </subcellularLocation>
</comment>
<proteinExistence type="inferred from homology"/>
<dbReference type="EMBL" id="JACCAC010000001">
    <property type="protein sequence ID" value="NYG54675.1"/>
    <property type="molecule type" value="Genomic_DNA"/>
</dbReference>
<evidence type="ECO:0000256" key="8">
    <source>
        <dbReference type="ARBA" id="ARBA00035655"/>
    </source>
</evidence>
<dbReference type="GO" id="GO:0005886">
    <property type="term" value="C:plasma membrane"/>
    <property type="evidence" value="ECO:0007669"/>
    <property type="project" value="UniProtKB-SubCell"/>
</dbReference>
<accession>A0A7Y9UV05</accession>
<evidence type="ECO:0000256" key="2">
    <source>
        <dbReference type="ARBA" id="ARBA00022448"/>
    </source>
</evidence>
<feature type="transmembrane region" description="Helical" evidence="10">
    <location>
        <begin position="255"/>
        <end position="279"/>
    </location>
</feature>
<evidence type="ECO:0000256" key="4">
    <source>
        <dbReference type="ARBA" id="ARBA00022519"/>
    </source>
</evidence>
<evidence type="ECO:0000256" key="6">
    <source>
        <dbReference type="ARBA" id="ARBA00022989"/>
    </source>
</evidence>
<dbReference type="RefSeq" id="WP_179517248.1">
    <property type="nucleotide sequence ID" value="NZ_JACCAC010000001.1"/>
</dbReference>
<keyword evidence="4" id="KW-0997">Cell inner membrane</keyword>
<evidence type="ECO:0000313" key="12">
    <source>
        <dbReference type="Proteomes" id="UP000544110"/>
    </source>
</evidence>
<evidence type="ECO:0000256" key="5">
    <source>
        <dbReference type="ARBA" id="ARBA00022692"/>
    </source>
</evidence>
<reference evidence="11 12" key="1">
    <citation type="submission" date="2020-07" db="EMBL/GenBank/DDBJ databases">
        <title>Sequencing the genomes of 1000 actinobacteria strains.</title>
        <authorList>
            <person name="Klenk H.-P."/>
        </authorList>
    </citation>
    <scope>NUCLEOTIDE SEQUENCE [LARGE SCALE GENOMIC DNA]</scope>
    <source>
        <strain evidence="11 12">DSM 24552</strain>
    </source>
</reference>
<evidence type="ECO:0000256" key="10">
    <source>
        <dbReference type="SAM" id="Phobius"/>
    </source>
</evidence>
<protein>
    <recommendedName>
        <fullName evidence="13">Sulphur transport domain-containing protein</fullName>
    </recommendedName>
</protein>
<comment type="caution">
    <text evidence="11">The sequence shown here is derived from an EMBL/GenBank/DDBJ whole genome shotgun (WGS) entry which is preliminary data.</text>
</comment>
<feature type="transmembrane region" description="Helical" evidence="10">
    <location>
        <begin position="350"/>
        <end position="367"/>
    </location>
</feature>
<feature type="transmembrane region" description="Helical" evidence="10">
    <location>
        <begin position="207"/>
        <end position="227"/>
    </location>
</feature>
<dbReference type="Pfam" id="PF04143">
    <property type="entry name" value="Sulf_transp"/>
    <property type="match status" value="1"/>
</dbReference>
<keyword evidence="6 10" id="KW-1133">Transmembrane helix</keyword>
<feature type="region of interest" description="Disordered" evidence="9">
    <location>
        <begin position="1"/>
        <end position="29"/>
    </location>
</feature>
<name>A0A7Y9UV05_9ACTN</name>
<evidence type="ECO:0000256" key="3">
    <source>
        <dbReference type="ARBA" id="ARBA00022475"/>
    </source>
</evidence>
<organism evidence="11 12">
    <name type="scientific">Nocardioides perillae</name>
    <dbReference type="NCBI Taxonomy" id="1119534"/>
    <lineage>
        <taxon>Bacteria</taxon>
        <taxon>Bacillati</taxon>
        <taxon>Actinomycetota</taxon>
        <taxon>Actinomycetes</taxon>
        <taxon>Propionibacteriales</taxon>
        <taxon>Nocardioidaceae</taxon>
        <taxon>Nocardioides</taxon>
    </lineage>
</organism>
<dbReference type="PANTHER" id="PTHR30574">
    <property type="entry name" value="INNER MEMBRANE PROTEIN YEDE"/>
    <property type="match status" value="1"/>
</dbReference>
<sequence>MSSPTASVRTLPERITRRDADPVPPPAPPAQKGVAAVGVAIAAVLVAVTLTSQGWREAALLLLGTGLGFALFHARFGFTSAWRQLVAVGQGKALRAHTVLLGATAILFAPFLAAGVSPTGVDVSGYVSPLGIGLVFGAVVFGLGMQIGGACASGTLYAVGSGHTSILLTLFGFVVGATVGAAHLGWWQGLPGTQDPVSFAEVFGGHAGGLAVTLALLGLVVAATYVVGKRRNPPPVAPVATAGGVARVLRGSWPLWVGALALAVLNLGVLLVSGSPWGVTTAFALWGSKAAGALGIAEPATWDFWASRSATLEGSVLAETTSLTNFGIMVGALIASALAGAFTLHRRIPLKLAAGAIIGGILMGYGARLAYGCNIGAYLGGISSQSLHGWVWGLAALAGTWFGIRLRPFFGLSRPVSSDSVC</sequence>
<keyword evidence="2" id="KW-0813">Transport</keyword>
<evidence type="ECO:0008006" key="13">
    <source>
        <dbReference type="Google" id="ProtNLM"/>
    </source>
</evidence>
<dbReference type="Proteomes" id="UP000544110">
    <property type="component" value="Unassembled WGS sequence"/>
</dbReference>
<feature type="transmembrane region" description="Helical" evidence="10">
    <location>
        <begin position="99"/>
        <end position="118"/>
    </location>
</feature>
<keyword evidence="5 10" id="KW-0812">Transmembrane</keyword>
<feature type="transmembrane region" description="Helical" evidence="10">
    <location>
        <begin position="130"/>
        <end position="159"/>
    </location>
</feature>
<feature type="compositionally biased region" description="Basic and acidic residues" evidence="9">
    <location>
        <begin position="11"/>
        <end position="21"/>
    </location>
</feature>
<evidence type="ECO:0000256" key="9">
    <source>
        <dbReference type="SAM" id="MobiDB-lite"/>
    </source>
</evidence>
<keyword evidence="3" id="KW-1003">Cell membrane</keyword>
<evidence type="ECO:0000313" key="11">
    <source>
        <dbReference type="EMBL" id="NYG54675.1"/>
    </source>
</evidence>
<dbReference type="AlphaFoldDB" id="A0A7Y9UV05"/>
<dbReference type="InterPro" id="IPR007272">
    <property type="entry name" value="Sulf_transp_TsuA/YedE"/>
</dbReference>
<evidence type="ECO:0000256" key="1">
    <source>
        <dbReference type="ARBA" id="ARBA00004429"/>
    </source>
</evidence>
<keyword evidence="12" id="KW-1185">Reference proteome</keyword>
<feature type="transmembrane region" description="Helical" evidence="10">
    <location>
        <begin position="34"/>
        <end position="52"/>
    </location>
</feature>
<dbReference type="PANTHER" id="PTHR30574:SF1">
    <property type="entry name" value="SULPHUR TRANSPORT DOMAIN-CONTAINING PROTEIN"/>
    <property type="match status" value="1"/>
</dbReference>
<comment type="similarity">
    <text evidence="8">Belongs to the TsuA/YedE (TC 9.B.102) family.</text>
</comment>
<feature type="transmembrane region" description="Helical" evidence="10">
    <location>
        <begin position="387"/>
        <end position="404"/>
    </location>
</feature>
<keyword evidence="7 10" id="KW-0472">Membrane</keyword>